<dbReference type="InterPro" id="IPR025602">
    <property type="entry name" value="BCP1_family"/>
</dbReference>
<dbReference type="EMBL" id="PPHD01017758">
    <property type="protein sequence ID" value="POI28835.1"/>
    <property type="molecule type" value="Genomic_DNA"/>
</dbReference>
<proteinExistence type="inferred from homology"/>
<dbReference type="OrthoDB" id="27543at2759"/>
<evidence type="ECO:0000313" key="3">
    <source>
        <dbReference type="EMBL" id="POI28835.1"/>
    </source>
</evidence>
<dbReference type="Proteomes" id="UP000237246">
    <property type="component" value="Unassembled WGS sequence"/>
</dbReference>
<evidence type="ECO:0008006" key="5">
    <source>
        <dbReference type="Google" id="ProtNLM"/>
    </source>
</evidence>
<evidence type="ECO:0000256" key="2">
    <source>
        <dbReference type="ARBA" id="ARBA00006781"/>
    </source>
</evidence>
<name>A0A2P4SXI8_BAMTH</name>
<evidence type="ECO:0000256" key="1">
    <source>
        <dbReference type="ARBA" id="ARBA00004647"/>
    </source>
</evidence>
<comment type="subcellular location">
    <subcellularLocation>
        <location evidence="1">Cytoplasm</location>
        <location evidence="1">Cytoskeleton</location>
        <location evidence="1">Spindle pole</location>
    </subcellularLocation>
</comment>
<dbReference type="GO" id="GO:0005634">
    <property type="term" value="C:nucleus"/>
    <property type="evidence" value="ECO:0007669"/>
    <property type="project" value="TreeGrafter"/>
</dbReference>
<gene>
    <name evidence="3" type="ORF">CIB84_007415</name>
</gene>
<comment type="caution">
    <text evidence="3">The sequence shown here is derived from an EMBL/GenBank/DDBJ whole genome shotgun (WGS) entry which is preliminary data.</text>
</comment>
<sequence>SIPFDSKGTQCAEQIKELILSRCEKSCEQRVVEQLDKLLKDDTKPVGLLLSERFINVPPQIALPMHQQLQKELKEAQRTNKPCGKCHYYLLISKTFTEATKNSKKGGRNQQKEELMFANAEEEFFYENALLKFSYSVQEESDTCLGGRWSFDDVPMKPWRTVMVVPADGIHVIMDKLKDYLS</sequence>
<protein>
    <recommendedName>
        <fullName evidence="5">BRCA2 and CDKN1A-interacting protein</fullName>
    </recommendedName>
</protein>
<accession>A0A2P4SXI8</accession>
<reference evidence="3 4" key="1">
    <citation type="submission" date="2018-01" db="EMBL/GenBank/DDBJ databases">
        <title>Comparison of the Chinese Bamboo Partridge and Red Junglefowl genome sequences highlights the importance of demography in genome evolution.</title>
        <authorList>
            <person name="Tiley G.P."/>
            <person name="Kimball R.T."/>
            <person name="Braun E.L."/>
            <person name="Burleigh J.G."/>
        </authorList>
    </citation>
    <scope>NUCLEOTIDE SEQUENCE [LARGE SCALE GENOMIC DNA]</scope>
    <source>
        <strain evidence="3">RTK389</strain>
        <tissue evidence="3">Blood</tissue>
    </source>
</reference>
<dbReference type="PANTHER" id="PTHR13261">
    <property type="entry name" value="BRCA2 AND CDKN1A INTERACTING PROTEIN"/>
    <property type="match status" value="1"/>
</dbReference>
<dbReference type="AlphaFoldDB" id="A0A2P4SXI8"/>
<comment type="similarity">
    <text evidence="2">Belongs to the BCP1 family.</text>
</comment>
<dbReference type="PANTHER" id="PTHR13261:SF0">
    <property type="entry name" value="BRCA2 AND CDKN1A-INTERACTING PROTEIN"/>
    <property type="match status" value="1"/>
</dbReference>
<feature type="non-terminal residue" evidence="3">
    <location>
        <position position="1"/>
    </location>
</feature>
<organism evidence="3 4">
    <name type="scientific">Bambusicola thoracicus</name>
    <name type="common">Chinese bamboo-partridge</name>
    <name type="synonym">Perdix thoracica</name>
    <dbReference type="NCBI Taxonomy" id="9083"/>
    <lineage>
        <taxon>Eukaryota</taxon>
        <taxon>Metazoa</taxon>
        <taxon>Chordata</taxon>
        <taxon>Craniata</taxon>
        <taxon>Vertebrata</taxon>
        <taxon>Euteleostomi</taxon>
        <taxon>Archelosauria</taxon>
        <taxon>Archosauria</taxon>
        <taxon>Dinosauria</taxon>
        <taxon>Saurischia</taxon>
        <taxon>Theropoda</taxon>
        <taxon>Coelurosauria</taxon>
        <taxon>Aves</taxon>
        <taxon>Neognathae</taxon>
        <taxon>Galloanserae</taxon>
        <taxon>Galliformes</taxon>
        <taxon>Phasianidae</taxon>
        <taxon>Perdicinae</taxon>
        <taxon>Bambusicola</taxon>
    </lineage>
</organism>
<evidence type="ECO:0000313" key="4">
    <source>
        <dbReference type="Proteomes" id="UP000237246"/>
    </source>
</evidence>
<dbReference type="Pfam" id="PF13862">
    <property type="entry name" value="BCCIP"/>
    <property type="match status" value="1"/>
</dbReference>
<dbReference type="GO" id="GO:0000922">
    <property type="term" value="C:spindle pole"/>
    <property type="evidence" value="ECO:0007669"/>
    <property type="project" value="UniProtKB-SubCell"/>
</dbReference>
<keyword evidence="4" id="KW-1185">Reference proteome</keyword>